<sequence length="110" mass="12692">MMTSEGTLKQFWNANGKSFNWSDLPTELKEHVIQFCIIMAPKHPDHFHSNTRVDRLSIIDKHSCELVDRLSQWKSLLRVSTQVRAITLRLCHNGSLVSCVQTLYLLVLTL</sequence>
<dbReference type="GeneID" id="28769996"/>
<dbReference type="OrthoDB" id="3781946at2759"/>
<dbReference type="Proteomes" id="UP000077069">
    <property type="component" value="Unassembled WGS sequence"/>
</dbReference>
<evidence type="ECO:0000313" key="2">
    <source>
        <dbReference type="Proteomes" id="UP000077069"/>
    </source>
</evidence>
<proteinExistence type="predicted"/>
<keyword evidence="2" id="KW-1185">Reference proteome</keyword>
<dbReference type="RefSeq" id="XP_018041094.1">
    <property type="nucleotide sequence ID" value="XM_018186510.1"/>
</dbReference>
<evidence type="ECO:0000313" key="1">
    <source>
        <dbReference type="EMBL" id="OAG10729.1"/>
    </source>
</evidence>
<gene>
    <name evidence="1" type="ORF">CC84DRAFT_492555</name>
</gene>
<name>A0A177CVG4_9PLEO</name>
<reference evidence="1 2" key="1">
    <citation type="submission" date="2016-05" db="EMBL/GenBank/DDBJ databases">
        <title>Comparative analysis of secretome profiles of manganese(II)-oxidizing ascomycete fungi.</title>
        <authorList>
            <consortium name="DOE Joint Genome Institute"/>
            <person name="Zeiner C.A."/>
            <person name="Purvine S.O."/>
            <person name="Zink E.M."/>
            <person name="Wu S."/>
            <person name="Pasa-Tolic L."/>
            <person name="Chaput D.L."/>
            <person name="Haridas S."/>
            <person name="Grigoriev I.V."/>
            <person name="Santelli C.M."/>
            <person name="Hansel C.M."/>
        </authorList>
    </citation>
    <scope>NUCLEOTIDE SEQUENCE [LARGE SCALE GENOMIC DNA]</scope>
    <source>
        <strain evidence="1 2">AP3s5-JAC2a</strain>
    </source>
</reference>
<protein>
    <submittedName>
        <fullName evidence="1">Uncharacterized protein</fullName>
    </submittedName>
</protein>
<dbReference type="EMBL" id="KV441549">
    <property type="protein sequence ID" value="OAG10729.1"/>
    <property type="molecule type" value="Genomic_DNA"/>
</dbReference>
<organism evidence="1 2">
    <name type="scientific">Paraphaeosphaeria sporulosa</name>
    <dbReference type="NCBI Taxonomy" id="1460663"/>
    <lineage>
        <taxon>Eukaryota</taxon>
        <taxon>Fungi</taxon>
        <taxon>Dikarya</taxon>
        <taxon>Ascomycota</taxon>
        <taxon>Pezizomycotina</taxon>
        <taxon>Dothideomycetes</taxon>
        <taxon>Pleosporomycetidae</taxon>
        <taxon>Pleosporales</taxon>
        <taxon>Massarineae</taxon>
        <taxon>Didymosphaeriaceae</taxon>
        <taxon>Paraphaeosphaeria</taxon>
    </lineage>
</organism>
<dbReference type="InParanoid" id="A0A177CVG4"/>
<dbReference type="AlphaFoldDB" id="A0A177CVG4"/>
<accession>A0A177CVG4</accession>